<dbReference type="Proteomes" id="UP000245591">
    <property type="component" value="Unassembled WGS sequence"/>
</dbReference>
<dbReference type="Gene3D" id="3.10.20.90">
    <property type="entry name" value="Phosphatidylinositol 3-kinase Catalytic Subunit, Chain A, domain 1"/>
    <property type="match status" value="1"/>
</dbReference>
<dbReference type="SUPFAM" id="SSF82657">
    <property type="entry name" value="BolA-like"/>
    <property type="match status" value="1"/>
</dbReference>
<comment type="similarity">
    <text evidence="1 2">Belongs to the BolA/IbaG family.</text>
</comment>
<dbReference type="InterPro" id="IPR036065">
    <property type="entry name" value="BolA-like_sf"/>
</dbReference>
<dbReference type="InterPro" id="IPR052275">
    <property type="entry name" value="Mt_Fe-S_assembly_factor"/>
</dbReference>
<name>A0A2U1J1Y5_SMIAN</name>
<dbReference type="GO" id="GO:0005759">
    <property type="term" value="C:mitochondrial matrix"/>
    <property type="evidence" value="ECO:0007669"/>
    <property type="project" value="TreeGrafter"/>
</dbReference>
<reference evidence="3 4" key="1">
    <citation type="journal article" date="2018" name="MBio">
        <title>Comparative Genomics Reveals the Core Gene Toolbox for the Fungus-Insect Symbiosis.</title>
        <authorList>
            <person name="Wang Y."/>
            <person name="Stata M."/>
            <person name="Wang W."/>
            <person name="Stajich J.E."/>
            <person name="White M.M."/>
            <person name="Moncalvo J.M."/>
        </authorList>
    </citation>
    <scope>NUCLEOTIDE SEQUENCE [LARGE SCALE GENOMIC DNA]</scope>
    <source>
        <strain evidence="3 4">AUS-126-30</strain>
    </source>
</reference>
<protein>
    <submittedName>
        <fullName evidence="3">Uncharacterized protein</fullName>
    </submittedName>
</protein>
<evidence type="ECO:0000256" key="2">
    <source>
        <dbReference type="RuleBase" id="RU003860"/>
    </source>
</evidence>
<organism evidence="3 4">
    <name type="scientific">Smittium angustum</name>
    <dbReference type="NCBI Taxonomy" id="133377"/>
    <lineage>
        <taxon>Eukaryota</taxon>
        <taxon>Fungi</taxon>
        <taxon>Fungi incertae sedis</taxon>
        <taxon>Zoopagomycota</taxon>
        <taxon>Kickxellomycotina</taxon>
        <taxon>Harpellomycetes</taxon>
        <taxon>Harpellales</taxon>
        <taxon>Legeriomycetaceae</taxon>
        <taxon>Smittium</taxon>
    </lineage>
</organism>
<dbReference type="Pfam" id="PF01722">
    <property type="entry name" value="BolA"/>
    <property type="match status" value="1"/>
</dbReference>
<keyword evidence="4" id="KW-1185">Reference proteome</keyword>
<sequence>MTDSAFIENKLTEKLGATLVDVVDVSGGCGQMFEIVVVSPSFVGIPLIKRMVNEAISNEISQIHGFTLKTYTPEQWAKISSK</sequence>
<dbReference type="PANTHER" id="PTHR46188:SF1">
    <property type="entry name" value="BOLA-LIKE PROTEIN 3"/>
    <property type="match status" value="1"/>
</dbReference>
<dbReference type="PIRSF" id="PIRSF003113">
    <property type="entry name" value="BolA"/>
    <property type="match status" value="1"/>
</dbReference>
<evidence type="ECO:0000313" key="4">
    <source>
        <dbReference type="Proteomes" id="UP000245591"/>
    </source>
</evidence>
<accession>A0A2U1J1Y5</accession>
<proteinExistence type="inferred from homology"/>
<dbReference type="EMBL" id="MBFU01000481">
    <property type="protein sequence ID" value="PVZ99081.1"/>
    <property type="molecule type" value="Genomic_DNA"/>
</dbReference>
<dbReference type="AlphaFoldDB" id="A0A2U1J1Y5"/>
<dbReference type="PANTHER" id="PTHR46188">
    <property type="entry name" value="BOLA-LIKE PROTEIN 3"/>
    <property type="match status" value="1"/>
</dbReference>
<evidence type="ECO:0000256" key="1">
    <source>
        <dbReference type="ARBA" id="ARBA00005578"/>
    </source>
</evidence>
<comment type="caution">
    <text evidence="3">The sequence shown here is derived from an EMBL/GenBank/DDBJ whole genome shotgun (WGS) entry which is preliminary data.</text>
</comment>
<gene>
    <name evidence="3" type="ORF">BB558_004904</name>
</gene>
<dbReference type="InterPro" id="IPR002634">
    <property type="entry name" value="BolA"/>
</dbReference>
<evidence type="ECO:0000313" key="3">
    <source>
        <dbReference type="EMBL" id="PVZ99081.1"/>
    </source>
</evidence>